<reference evidence="1" key="1">
    <citation type="journal article" date="2012" name="Nature">
        <title>The tomato genome sequence provides insights into fleshy fruit evolution.</title>
        <authorList>
            <consortium name="Tomato Genome Consortium"/>
        </authorList>
    </citation>
    <scope>NUCLEOTIDE SEQUENCE [LARGE SCALE GENOMIC DNA]</scope>
    <source>
        <strain evidence="1">cv. Heinz 1706</strain>
    </source>
</reference>
<evidence type="ECO:0000313" key="2">
    <source>
        <dbReference type="Proteomes" id="UP000004994"/>
    </source>
</evidence>
<proteinExistence type="predicted"/>
<reference evidence="1" key="2">
    <citation type="submission" date="2019-01" db="UniProtKB">
        <authorList>
            <consortium name="EnsemblPlants"/>
        </authorList>
    </citation>
    <scope>IDENTIFICATION</scope>
    <source>
        <strain evidence="1">cv. Heinz 1706</strain>
    </source>
</reference>
<dbReference type="Proteomes" id="UP000004994">
    <property type="component" value="Chromosome 7"/>
</dbReference>
<protein>
    <submittedName>
        <fullName evidence="1">Uncharacterized protein</fullName>
    </submittedName>
</protein>
<organism evidence="1">
    <name type="scientific">Solanum lycopersicum</name>
    <name type="common">Tomato</name>
    <name type="synonym">Lycopersicon esculentum</name>
    <dbReference type="NCBI Taxonomy" id="4081"/>
    <lineage>
        <taxon>Eukaryota</taxon>
        <taxon>Viridiplantae</taxon>
        <taxon>Streptophyta</taxon>
        <taxon>Embryophyta</taxon>
        <taxon>Tracheophyta</taxon>
        <taxon>Spermatophyta</taxon>
        <taxon>Magnoliopsida</taxon>
        <taxon>eudicotyledons</taxon>
        <taxon>Gunneridae</taxon>
        <taxon>Pentapetalae</taxon>
        <taxon>asterids</taxon>
        <taxon>lamiids</taxon>
        <taxon>Solanales</taxon>
        <taxon>Solanaceae</taxon>
        <taxon>Solanoideae</taxon>
        <taxon>Solaneae</taxon>
        <taxon>Solanum</taxon>
        <taxon>Solanum subgen. Lycopersicon</taxon>
    </lineage>
</organism>
<name>A0A3Q7HBJ3_SOLLC</name>
<sequence length="10" mass="1023">QKTICGGVAF</sequence>
<dbReference type="InParanoid" id="A0A3Q7HBJ3"/>
<dbReference type="Gramene" id="Solyc07g040847.1.1">
    <property type="protein sequence ID" value="Solyc07g040847.1.1.1"/>
    <property type="gene ID" value="Solyc07g040847.1"/>
</dbReference>
<accession>A0A3Q7HBJ3</accession>
<dbReference type="EnsemblPlants" id="Solyc07g040847.1.1">
    <property type="protein sequence ID" value="Solyc07g040847.1.1.1"/>
    <property type="gene ID" value="Solyc07g040847.1"/>
</dbReference>
<keyword evidence="2" id="KW-1185">Reference proteome</keyword>
<evidence type="ECO:0000313" key="1">
    <source>
        <dbReference type="EnsemblPlants" id="Solyc07g040847.1.1.1"/>
    </source>
</evidence>